<feature type="transmembrane region" description="Helical" evidence="14">
    <location>
        <begin position="39"/>
        <end position="61"/>
    </location>
</feature>
<evidence type="ECO:0000256" key="13">
    <source>
        <dbReference type="SAM" id="MobiDB-lite"/>
    </source>
</evidence>
<comment type="subunit">
    <text evidence="3">Consists of at least two heavy chains and a number of intermediate and light chains.</text>
</comment>
<accession>A0A1I8I5Z3</accession>
<dbReference type="SMART" id="SM01375">
    <property type="entry name" value="Dynein_light"/>
    <property type="match status" value="1"/>
</dbReference>
<feature type="region of interest" description="Disordered" evidence="13">
    <location>
        <begin position="1"/>
        <end position="29"/>
    </location>
</feature>
<feature type="compositionally biased region" description="Low complexity" evidence="13">
    <location>
        <begin position="73"/>
        <end position="96"/>
    </location>
</feature>
<sequence length="533" mass="57561">APESPAPDGGLAAEAEAAGGSGSSINAQHPMMQPPNLSLIIGLSVLGFFLGLAGVGLACGVHRHRKGSRRVEPQQQPAQQPNPTQQEQQQKQQQQKQIVVLHYSDMNEEMRTEAMELCVTACEKFASNNESAARMIKDSMDKKFGPAWHAVVGEGYGFEITHELKNLMYMFFGGNMAIILWKCAVKKANCGGCAGKSYRAIGSAGPHPVACAVPADLEYAAVVHKGAAVDRPEFQRHVVRAGGQQLAAGIPLDSVDFVGVAAKRFDWTVGAEAAHLDALIGGAAGKGLVVFPVDIQCGSWAREMSTHLVHTGAQYTGARFVPLQRKDRPLVLAQGAQQWTRVERSRRKIPWLGGFHRTEMPVHYHAIRERFSVSRSDILVARHIEAAFTNAMLQHQLLLGLAGRGRQVGLGIPSADEHLGLVTAQHRHPVGWEVASTTAASAALRVHSNGLVMVAMVIFAAVMRLRFHSASAASASSISLSFGDLLFAHPPSPMLISASVYCRPFWMICNRAAGGTMEPLMFVLEMWLSTPNR</sequence>
<evidence type="ECO:0000256" key="3">
    <source>
        <dbReference type="ARBA" id="ARBA00011655"/>
    </source>
</evidence>
<dbReference type="GO" id="GO:0030286">
    <property type="term" value="C:dynein complex"/>
    <property type="evidence" value="ECO:0007669"/>
    <property type="project" value="UniProtKB-KW"/>
</dbReference>
<dbReference type="PANTHER" id="PTHR11886:SF2">
    <property type="entry name" value="DYNEIN AXONEMAL LIGHT CHAIN 4"/>
    <property type="match status" value="1"/>
</dbReference>
<evidence type="ECO:0000256" key="5">
    <source>
        <dbReference type="ARBA" id="ARBA00022701"/>
    </source>
</evidence>
<keyword evidence="6" id="KW-0243">Dynein</keyword>
<evidence type="ECO:0000256" key="11">
    <source>
        <dbReference type="ARBA" id="ARBA00057688"/>
    </source>
</evidence>
<dbReference type="SUPFAM" id="SSF54648">
    <property type="entry name" value="DLC"/>
    <property type="match status" value="1"/>
</dbReference>
<keyword evidence="14" id="KW-0472">Membrane</keyword>
<comment type="function">
    <text evidence="11">Force generating protein of respiratory cilia. Produces force towards the minus ends of microtubules. Dynein has ATPase activity.</text>
</comment>
<keyword evidence="10" id="KW-0966">Cell projection</keyword>
<evidence type="ECO:0000313" key="15">
    <source>
        <dbReference type="Proteomes" id="UP000095280"/>
    </source>
</evidence>
<evidence type="ECO:0000313" key="16">
    <source>
        <dbReference type="WBParaSite" id="maker-uti_cns_0010069-snap-gene-0.3-mRNA-1"/>
    </source>
</evidence>
<evidence type="ECO:0000256" key="10">
    <source>
        <dbReference type="ARBA" id="ARBA00023273"/>
    </source>
</evidence>
<evidence type="ECO:0000256" key="7">
    <source>
        <dbReference type="ARBA" id="ARBA00023069"/>
    </source>
</evidence>
<evidence type="ECO:0000256" key="6">
    <source>
        <dbReference type="ARBA" id="ARBA00023017"/>
    </source>
</evidence>
<keyword evidence="15" id="KW-1185">Reference proteome</keyword>
<dbReference type="InterPro" id="IPR001372">
    <property type="entry name" value="Dynein_light_chain_typ-1/2"/>
</dbReference>
<evidence type="ECO:0000256" key="14">
    <source>
        <dbReference type="SAM" id="Phobius"/>
    </source>
</evidence>
<dbReference type="InterPro" id="IPR037177">
    <property type="entry name" value="DLC_sf"/>
</dbReference>
<keyword evidence="14" id="KW-1133">Transmembrane helix</keyword>
<keyword evidence="8" id="KW-0505">Motor protein</keyword>
<dbReference type="Gene3D" id="3.30.740.10">
    <property type="entry name" value="Protein Inhibitor Of Neuronal Nitric Oxide Synthase"/>
    <property type="match status" value="1"/>
</dbReference>
<dbReference type="GO" id="GO:0005874">
    <property type="term" value="C:microtubule"/>
    <property type="evidence" value="ECO:0007669"/>
    <property type="project" value="UniProtKB-KW"/>
</dbReference>
<dbReference type="Proteomes" id="UP000095280">
    <property type="component" value="Unplaced"/>
</dbReference>
<keyword evidence="4" id="KW-0963">Cytoplasm</keyword>
<reference evidence="16" key="1">
    <citation type="submission" date="2016-11" db="UniProtKB">
        <authorList>
            <consortium name="WormBaseParasite"/>
        </authorList>
    </citation>
    <scope>IDENTIFICATION</scope>
</reference>
<dbReference type="GO" id="GO:0007017">
    <property type="term" value="P:microtubule-based process"/>
    <property type="evidence" value="ECO:0007669"/>
    <property type="project" value="InterPro"/>
</dbReference>
<comment type="similarity">
    <text evidence="2">Belongs to the dynein light chain family.</text>
</comment>
<feature type="compositionally biased region" description="Low complexity" evidence="13">
    <location>
        <begin position="9"/>
        <end position="18"/>
    </location>
</feature>
<evidence type="ECO:0000256" key="12">
    <source>
        <dbReference type="ARBA" id="ARBA00069494"/>
    </source>
</evidence>
<dbReference type="GO" id="GO:0005930">
    <property type="term" value="C:axoneme"/>
    <property type="evidence" value="ECO:0007669"/>
    <property type="project" value="UniProtKB-SubCell"/>
</dbReference>
<evidence type="ECO:0000256" key="8">
    <source>
        <dbReference type="ARBA" id="ARBA00023175"/>
    </source>
</evidence>
<evidence type="ECO:0000256" key="4">
    <source>
        <dbReference type="ARBA" id="ARBA00022490"/>
    </source>
</evidence>
<feature type="region of interest" description="Disordered" evidence="13">
    <location>
        <begin position="66"/>
        <end position="96"/>
    </location>
</feature>
<keyword evidence="14" id="KW-0812">Transmembrane</keyword>
<name>A0A1I8I5Z3_9PLAT</name>
<feature type="transmembrane region" description="Helical" evidence="14">
    <location>
        <begin position="450"/>
        <end position="467"/>
    </location>
</feature>
<dbReference type="PANTHER" id="PTHR11886">
    <property type="entry name" value="DYNEIN LIGHT CHAIN"/>
    <property type="match status" value="1"/>
</dbReference>
<keyword evidence="5" id="KW-0493">Microtubule</keyword>
<dbReference type="WBParaSite" id="maker-uti_cns_0010069-snap-gene-0.3-mRNA-1">
    <property type="protein sequence ID" value="maker-uti_cns_0010069-snap-gene-0.3-mRNA-1"/>
    <property type="gene ID" value="maker-uti_cns_0010069-snap-gene-0.3"/>
</dbReference>
<evidence type="ECO:0000256" key="2">
    <source>
        <dbReference type="ARBA" id="ARBA00010156"/>
    </source>
</evidence>
<protein>
    <recommendedName>
        <fullName evidence="12">Dynein axonemal light chain 4</fullName>
    </recommendedName>
</protein>
<keyword evidence="9" id="KW-0206">Cytoskeleton</keyword>
<organism evidence="15 16">
    <name type="scientific">Macrostomum lignano</name>
    <dbReference type="NCBI Taxonomy" id="282301"/>
    <lineage>
        <taxon>Eukaryota</taxon>
        <taxon>Metazoa</taxon>
        <taxon>Spiralia</taxon>
        <taxon>Lophotrochozoa</taxon>
        <taxon>Platyhelminthes</taxon>
        <taxon>Rhabditophora</taxon>
        <taxon>Macrostomorpha</taxon>
        <taxon>Macrostomida</taxon>
        <taxon>Macrostomidae</taxon>
        <taxon>Macrostomum</taxon>
    </lineage>
</organism>
<evidence type="ECO:0000256" key="9">
    <source>
        <dbReference type="ARBA" id="ARBA00023212"/>
    </source>
</evidence>
<dbReference type="AlphaFoldDB" id="A0A1I8I5Z3"/>
<dbReference type="Pfam" id="PF01221">
    <property type="entry name" value="Dynein_light"/>
    <property type="match status" value="1"/>
</dbReference>
<comment type="subcellular location">
    <subcellularLocation>
        <location evidence="1">Cytoplasm</location>
        <location evidence="1">Cytoskeleton</location>
        <location evidence="1">Cilium axoneme</location>
    </subcellularLocation>
</comment>
<dbReference type="FunFam" id="3.30.740.10:FF:000002">
    <property type="entry name" value="Dynein light chain"/>
    <property type="match status" value="1"/>
</dbReference>
<dbReference type="CDD" id="cd21453">
    <property type="entry name" value="DLC-like_DNAL4"/>
    <property type="match status" value="1"/>
</dbReference>
<keyword evidence="7" id="KW-0969">Cilium</keyword>
<evidence type="ECO:0000256" key="1">
    <source>
        <dbReference type="ARBA" id="ARBA00004430"/>
    </source>
</evidence>
<proteinExistence type="inferred from homology"/>